<dbReference type="AlphaFoldDB" id="A0A8S1YGW5"/>
<evidence type="ECO:0000313" key="2">
    <source>
        <dbReference type="Proteomes" id="UP000689195"/>
    </source>
</evidence>
<protein>
    <recommendedName>
        <fullName evidence="3">MORN repeat protein</fullName>
    </recommendedName>
</protein>
<name>A0A8S1YGW5_9CILI</name>
<reference evidence="1" key="1">
    <citation type="submission" date="2021-01" db="EMBL/GenBank/DDBJ databases">
        <authorList>
            <consortium name="Genoscope - CEA"/>
            <person name="William W."/>
        </authorList>
    </citation>
    <scope>NUCLEOTIDE SEQUENCE</scope>
</reference>
<comment type="caution">
    <text evidence="1">The sequence shown here is derived from an EMBL/GenBank/DDBJ whole genome shotgun (WGS) entry which is preliminary data.</text>
</comment>
<dbReference type="PANTHER" id="PTHR33706:SF1">
    <property type="entry name" value="TPR REPEAT PROTEIN"/>
    <property type="match status" value="1"/>
</dbReference>
<dbReference type="EMBL" id="CAJJDO010000170">
    <property type="protein sequence ID" value="CAD8212638.1"/>
    <property type="molecule type" value="Genomic_DNA"/>
</dbReference>
<dbReference type="Proteomes" id="UP000689195">
    <property type="component" value="Unassembled WGS sequence"/>
</dbReference>
<evidence type="ECO:0008006" key="3">
    <source>
        <dbReference type="Google" id="ProtNLM"/>
    </source>
</evidence>
<proteinExistence type="predicted"/>
<organism evidence="1 2">
    <name type="scientific">Paramecium pentaurelia</name>
    <dbReference type="NCBI Taxonomy" id="43138"/>
    <lineage>
        <taxon>Eukaryota</taxon>
        <taxon>Sar</taxon>
        <taxon>Alveolata</taxon>
        <taxon>Ciliophora</taxon>
        <taxon>Intramacronucleata</taxon>
        <taxon>Oligohymenophorea</taxon>
        <taxon>Peniculida</taxon>
        <taxon>Parameciidae</taxon>
        <taxon>Paramecium</taxon>
    </lineage>
</organism>
<accession>A0A8S1YGW5</accession>
<gene>
    <name evidence="1" type="ORF">PPENT_87.1.T1700011</name>
</gene>
<keyword evidence="2" id="KW-1185">Reference proteome</keyword>
<dbReference type="OrthoDB" id="298777at2759"/>
<sequence length="326" mass="38192">MTPYCSNKQENEDQEYQCAILDTKREKWFQKWYQISCSINKIQYIIDGQIIRMQVIRIKKNREKLRDYLIKPQIFTNLNQIQYLQWTGNYGKNNNKVGNGVHFGEVKNYRKLQILKVLYFEGYLERNNKKLLQVSIYQVLKYSQFQAFELGEYKNNKKSGKWITVFKNRQIGGGLYNEQGQKEGKWIELSEAFLNGSKATFSYIYKNGKIVGLQDIFFNNKIYGFGFYGEVGSYGVKLGNWVEISNRFKPSSQITYNGRYKYGSKAGRWDIEHKQKIMNGFSGGGIYDEGGDGTKNGIWTELDDKYNYSNQVIHNGYYKNDKKAGL</sequence>
<dbReference type="PANTHER" id="PTHR33706">
    <property type="entry name" value="MORN VARIANT REPEAT PROTEIN"/>
    <property type="match status" value="1"/>
</dbReference>
<evidence type="ECO:0000313" key="1">
    <source>
        <dbReference type="EMBL" id="CAD8212638.1"/>
    </source>
</evidence>